<dbReference type="EMBL" id="CM055114">
    <property type="protein sequence ID" value="KAJ7514957.1"/>
    <property type="molecule type" value="Genomic_DNA"/>
</dbReference>
<keyword evidence="2" id="KW-1185">Reference proteome</keyword>
<evidence type="ECO:0000313" key="1">
    <source>
        <dbReference type="EMBL" id="KAJ7514957.1"/>
    </source>
</evidence>
<name>A0ACC2ABR7_DIPCM</name>
<accession>A0ACC2ABR7</accession>
<proteinExistence type="predicted"/>
<dbReference type="Proteomes" id="UP001162992">
    <property type="component" value="Chromosome 23"/>
</dbReference>
<evidence type="ECO:0000313" key="2">
    <source>
        <dbReference type="Proteomes" id="UP001162992"/>
    </source>
</evidence>
<sequence>MRTQTWESSTHTIILQSGLVWGYQQGSYESRPKPHSPAHCLAKLLLAWLKAYLFSEIALLHCSFPNILLCVAPQGCAVNWHFCNPKYYPIWCSLLLQKQTVQQSQKVTQRKALENPNWHQHVT</sequence>
<organism evidence="1 2">
    <name type="scientific">Diphasiastrum complanatum</name>
    <name type="common">Issler's clubmoss</name>
    <name type="synonym">Lycopodium complanatum</name>
    <dbReference type="NCBI Taxonomy" id="34168"/>
    <lineage>
        <taxon>Eukaryota</taxon>
        <taxon>Viridiplantae</taxon>
        <taxon>Streptophyta</taxon>
        <taxon>Embryophyta</taxon>
        <taxon>Tracheophyta</taxon>
        <taxon>Lycopodiopsida</taxon>
        <taxon>Lycopodiales</taxon>
        <taxon>Lycopodiaceae</taxon>
        <taxon>Lycopodioideae</taxon>
        <taxon>Diphasiastrum</taxon>
    </lineage>
</organism>
<protein>
    <submittedName>
        <fullName evidence="1">Uncharacterized protein</fullName>
    </submittedName>
</protein>
<comment type="caution">
    <text evidence="1">The sequence shown here is derived from an EMBL/GenBank/DDBJ whole genome shotgun (WGS) entry which is preliminary data.</text>
</comment>
<reference evidence="2" key="1">
    <citation type="journal article" date="2024" name="Proc. Natl. Acad. Sci. U.S.A.">
        <title>Extraordinary preservation of gene collinearity over three hundred million years revealed in homosporous lycophytes.</title>
        <authorList>
            <person name="Li C."/>
            <person name="Wickell D."/>
            <person name="Kuo L.Y."/>
            <person name="Chen X."/>
            <person name="Nie B."/>
            <person name="Liao X."/>
            <person name="Peng D."/>
            <person name="Ji J."/>
            <person name="Jenkins J."/>
            <person name="Williams M."/>
            <person name="Shu S."/>
            <person name="Plott C."/>
            <person name="Barry K."/>
            <person name="Rajasekar S."/>
            <person name="Grimwood J."/>
            <person name="Han X."/>
            <person name="Sun S."/>
            <person name="Hou Z."/>
            <person name="He W."/>
            <person name="Dai G."/>
            <person name="Sun C."/>
            <person name="Schmutz J."/>
            <person name="Leebens-Mack J.H."/>
            <person name="Li F.W."/>
            <person name="Wang L."/>
        </authorList>
    </citation>
    <scope>NUCLEOTIDE SEQUENCE [LARGE SCALE GENOMIC DNA]</scope>
    <source>
        <strain evidence="2">cv. PW_Plant_1</strain>
    </source>
</reference>
<gene>
    <name evidence="1" type="ORF">O6H91_23G066600</name>
</gene>